<dbReference type="InterPro" id="IPR035900">
    <property type="entry name" value="Colicin_E_sf"/>
</dbReference>
<reference evidence="4 6" key="3">
    <citation type="journal article" date="2023" name="Plant Pathol.">
        <title>Dismantling and reorganizing Pseudomonas marginalis sensu#lato.</title>
        <authorList>
            <person name="Sawada H."/>
            <person name="Fujikawa T."/>
            <person name="Satou M."/>
        </authorList>
    </citation>
    <scope>NUCLEOTIDE SEQUENCE [LARGE SCALE GENOMIC DNA]</scope>
    <source>
        <strain evidence="4 6">MAFF 212408</strain>
    </source>
</reference>
<evidence type="ECO:0000256" key="2">
    <source>
        <dbReference type="ARBA" id="ARBA00023025"/>
    </source>
</evidence>
<reference evidence="3 5" key="1">
    <citation type="submission" date="2019-09" db="EMBL/GenBank/DDBJ databases">
        <title>The draft genomes of Allium pathogen Pseudomonas sp.</title>
        <authorList>
            <person name="Fujikawa T."/>
            <person name="Sawada H."/>
        </authorList>
    </citation>
    <scope>NUCLEOTIDE SEQUENCE [LARGE SCALE GENOMIC DNA]</scope>
    <source>
        <strain evidence="3 5">MAFF 730085</strain>
    </source>
</reference>
<evidence type="ECO:0000313" key="4">
    <source>
        <dbReference type="EMBL" id="MPR03142.1"/>
    </source>
</evidence>
<accession>A0A5N7JY83</accession>
<keyword evidence="2" id="KW-0079">Bacteriocin immunity</keyword>
<reference evidence="4 6" key="2">
    <citation type="journal article" date="2020" name="Int. J. Syst. Evol. Microbiol.">
        <title>Pseudomonas kitaguniensis sp. nov., a pathogen causing bacterial rot of Welsh onion in Japan.</title>
        <authorList>
            <person name="Sawada H."/>
            <person name="Fujikawa T."/>
            <person name="Nishiwaki Y."/>
            <person name="Horita H."/>
        </authorList>
    </citation>
    <scope>NUCLEOTIDE SEQUENCE [LARGE SCALE GENOMIC DNA]</scope>
    <source>
        <strain evidence="4 6">MAFF 212408</strain>
    </source>
</reference>
<dbReference type="GO" id="GO:0030153">
    <property type="term" value="P:bacteriocin immunity"/>
    <property type="evidence" value="ECO:0007669"/>
    <property type="project" value="UniProtKB-KW"/>
</dbReference>
<dbReference type="EMBL" id="VUAZ01000078">
    <property type="protein sequence ID" value="MPR03142.1"/>
    <property type="molecule type" value="Genomic_DNA"/>
</dbReference>
<dbReference type="Proteomes" id="UP000325438">
    <property type="component" value="Unassembled WGS sequence"/>
</dbReference>
<evidence type="ECO:0000313" key="3">
    <source>
        <dbReference type="EMBL" id="MPQ86266.1"/>
    </source>
</evidence>
<dbReference type="AlphaFoldDB" id="A0A5N7JY83"/>
<dbReference type="InterPro" id="IPR000290">
    <property type="entry name" value="Colicin_pyocin"/>
</dbReference>
<keyword evidence="6" id="KW-1185">Reference proteome</keyword>
<name>A0A5N7JY83_9PSED</name>
<gene>
    <name evidence="4" type="ORF">F0169_14305</name>
    <name evidence="3" type="ORF">F0170_21140</name>
</gene>
<comment type="similarity">
    <text evidence="1">Belongs to the colicins ColE2/ColE8/ColE9 and pyocins S1/S2 family.</text>
</comment>
<dbReference type="Gene3D" id="1.10.1200.20">
    <property type="entry name" value="Colicin E immunity protein"/>
    <property type="match status" value="1"/>
</dbReference>
<evidence type="ECO:0000313" key="6">
    <source>
        <dbReference type="Proteomes" id="UP000326112"/>
    </source>
</evidence>
<comment type="caution">
    <text evidence="3">The sequence shown here is derived from an EMBL/GenBank/DDBJ whole genome shotgun (WGS) entry which is preliminary data.</text>
</comment>
<dbReference type="GO" id="GO:0015643">
    <property type="term" value="F:toxic substance binding"/>
    <property type="evidence" value="ECO:0007669"/>
    <property type="project" value="InterPro"/>
</dbReference>
<dbReference type="RefSeq" id="WP_152746884.1">
    <property type="nucleotide sequence ID" value="NZ_JBLZPT010000006.1"/>
</dbReference>
<protein>
    <submittedName>
        <fullName evidence="3">Bacteriocin immunity protein</fullName>
    </submittedName>
</protein>
<dbReference type="Pfam" id="PF01320">
    <property type="entry name" value="Colicin_Pyocin"/>
    <property type="match status" value="1"/>
</dbReference>
<proteinExistence type="inferred from homology"/>
<dbReference type="PRINTS" id="PR01299">
    <property type="entry name" value="PYOCIN"/>
</dbReference>
<dbReference type="CDD" id="cd16363">
    <property type="entry name" value="Col_Im_like"/>
    <property type="match status" value="1"/>
</dbReference>
<organism evidence="3 5">
    <name type="scientific">Pseudomonas kitaguniensis</name>
    <dbReference type="NCBI Taxonomy" id="2607908"/>
    <lineage>
        <taxon>Bacteria</taxon>
        <taxon>Pseudomonadati</taxon>
        <taxon>Pseudomonadota</taxon>
        <taxon>Gammaproteobacteria</taxon>
        <taxon>Pseudomonadales</taxon>
        <taxon>Pseudomonadaceae</taxon>
        <taxon>Pseudomonas</taxon>
    </lineage>
</organism>
<dbReference type="SUPFAM" id="SSF47345">
    <property type="entry name" value="Colicin E immunity proteins"/>
    <property type="match status" value="1"/>
</dbReference>
<evidence type="ECO:0000256" key="1">
    <source>
        <dbReference type="ARBA" id="ARBA00009346"/>
    </source>
</evidence>
<dbReference type="Proteomes" id="UP000326112">
    <property type="component" value="Unassembled WGS sequence"/>
</dbReference>
<evidence type="ECO:0000313" key="5">
    <source>
        <dbReference type="Proteomes" id="UP000325438"/>
    </source>
</evidence>
<dbReference type="EMBL" id="VUBA01000138">
    <property type="protein sequence ID" value="MPQ86266.1"/>
    <property type="molecule type" value="Genomic_DNA"/>
</dbReference>
<sequence>MKHKEKLEDYTEREFLEFLNSFFENNSGAEGDKLEEYLDNWLKQFEILVDHPKKSDIVFYPETGYEGTEGILRFVKEWLSANAKPGFKAE</sequence>